<dbReference type="STRING" id="135208.A0A4Y9ZF85"/>
<sequence length="236" mass="27013">MNHLYYIYSALLCLNTYYGPWQESITVVLRKPGKPCYDLPKAYRPIALLNMLRKVLSALVTEQLTFLDEDNGLLSAMHFGRWPDHTTTDVMHLLVQTVHNAWRQHKVALALFLDIKGAFPNAVTDCLLHNLKRWRVPTAYVDFVGHMLWGRSMHLCFNDYVSNPINIDNGIGQGDPLSMILYLYYNSDLLDIPSHARTERTMAFVDNGVLITIGPTFKDTHHILHDMMTRPDGAIT</sequence>
<dbReference type="OrthoDB" id="3044497at2759"/>
<dbReference type="PANTHER" id="PTHR33481">
    <property type="entry name" value="REVERSE TRANSCRIPTASE"/>
    <property type="match status" value="1"/>
</dbReference>
<name>A0A4Y9ZF85_9AGAM</name>
<dbReference type="Proteomes" id="UP000298061">
    <property type="component" value="Unassembled WGS sequence"/>
</dbReference>
<evidence type="ECO:0000259" key="1">
    <source>
        <dbReference type="Pfam" id="PF00078"/>
    </source>
</evidence>
<gene>
    <name evidence="2" type="ORF">EWM64_g10888</name>
</gene>
<evidence type="ECO:0000313" key="3">
    <source>
        <dbReference type="Proteomes" id="UP000298061"/>
    </source>
</evidence>
<proteinExistence type="predicted"/>
<accession>A0A4Y9ZF85</accession>
<feature type="domain" description="Reverse transcriptase" evidence="1">
    <location>
        <begin position="31"/>
        <end position="213"/>
    </location>
</feature>
<keyword evidence="3" id="KW-1185">Reference proteome</keyword>
<organism evidence="2 3">
    <name type="scientific">Hericium alpestre</name>
    <dbReference type="NCBI Taxonomy" id="135208"/>
    <lineage>
        <taxon>Eukaryota</taxon>
        <taxon>Fungi</taxon>
        <taxon>Dikarya</taxon>
        <taxon>Basidiomycota</taxon>
        <taxon>Agaricomycotina</taxon>
        <taxon>Agaricomycetes</taxon>
        <taxon>Russulales</taxon>
        <taxon>Hericiaceae</taxon>
        <taxon>Hericium</taxon>
    </lineage>
</organism>
<dbReference type="InterPro" id="IPR000477">
    <property type="entry name" value="RT_dom"/>
</dbReference>
<dbReference type="AlphaFoldDB" id="A0A4Y9ZF85"/>
<reference evidence="2 3" key="1">
    <citation type="submission" date="2019-02" db="EMBL/GenBank/DDBJ databases">
        <title>Genome sequencing of the rare red list fungi Hericium alpestre (H. flagellum).</title>
        <authorList>
            <person name="Buettner E."/>
            <person name="Kellner H."/>
        </authorList>
    </citation>
    <scope>NUCLEOTIDE SEQUENCE [LARGE SCALE GENOMIC DNA]</scope>
    <source>
        <strain evidence="2 3">DSM 108284</strain>
    </source>
</reference>
<protein>
    <recommendedName>
        <fullName evidence="1">Reverse transcriptase domain-containing protein</fullName>
    </recommendedName>
</protein>
<comment type="caution">
    <text evidence="2">The sequence shown here is derived from an EMBL/GenBank/DDBJ whole genome shotgun (WGS) entry which is preliminary data.</text>
</comment>
<dbReference type="EMBL" id="SFCI01003274">
    <property type="protein sequence ID" value="TFY73124.1"/>
    <property type="molecule type" value="Genomic_DNA"/>
</dbReference>
<dbReference type="Pfam" id="PF00078">
    <property type="entry name" value="RVT_1"/>
    <property type="match status" value="1"/>
</dbReference>
<evidence type="ECO:0000313" key="2">
    <source>
        <dbReference type="EMBL" id="TFY73124.1"/>
    </source>
</evidence>
<dbReference type="PANTHER" id="PTHR33481:SF1">
    <property type="entry name" value="ENDONUCLEASE_EXONUCLEASE_PHOSPHATASE DOMAIN-CONTAINING PROTEIN-RELATED"/>
    <property type="match status" value="1"/>
</dbReference>